<proteinExistence type="predicted"/>
<comment type="caution">
    <text evidence="2">The sequence shown here is derived from an EMBL/GenBank/DDBJ whole genome shotgun (WGS) entry which is preliminary data.</text>
</comment>
<sequence>MKIKFPTPRGVGEVQGDPLQSRKCYIGAVRKEQKRSTDETPKGAPPNKRGKDDELDEESEGERGTPSKVQPAEELLNIELSYLEIQKKLHESILK</sequence>
<evidence type="ECO:0000256" key="1">
    <source>
        <dbReference type="SAM" id="MobiDB-lite"/>
    </source>
</evidence>
<organism evidence="2">
    <name type="scientific">Sesamum latifolium</name>
    <dbReference type="NCBI Taxonomy" id="2727402"/>
    <lineage>
        <taxon>Eukaryota</taxon>
        <taxon>Viridiplantae</taxon>
        <taxon>Streptophyta</taxon>
        <taxon>Embryophyta</taxon>
        <taxon>Tracheophyta</taxon>
        <taxon>Spermatophyta</taxon>
        <taxon>Magnoliopsida</taxon>
        <taxon>eudicotyledons</taxon>
        <taxon>Gunneridae</taxon>
        <taxon>Pentapetalae</taxon>
        <taxon>asterids</taxon>
        <taxon>lamiids</taxon>
        <taxon>Lamiales</taxon>
        <taxon>Pedaliaceae</taxon>
        <taxon>Sesamum</taxon>
    </lineage>
</organism>
<dbReference type="AlphaFoldDB" id="A0AAW2X572"/>
<name>A0AAW2X572_9LAMI</name>
<protein>
    <submittedName>
        <fullName evidence="2">Uncharacterized protein</fullName>
    </submittedName>
</protein>
<accession>A0AAW2X572</accession>
<evidence type="ECO:0000313" key="2">
    <source>
        <dbReference type="EMBL" id="KAL0448731.1"/>
    </source>
</evidence>
<dbReference type="EMBL" id="JACGWN010000005">
    <property type="protein sequence ID" value="KAL0448731.1"/>
    <property type="molecule type" value="Genomic_DNA"/>
</dbReference>
<reference evidence="2" key="2">
    <citation type="journal article" date="2024" name="Plant">
        <title>Genomic evolution and insights into agronomic trait innovations of Sesamum species.</title>
        <authorList>
            <person name="Miao H."/>
            <person name="Wang L."/>
            <person name="Qu L."/>
            <person name="Liu H."/>
            <person name="Sun Y."/>
            <person name="Le M."/>
            <person name="Wang Q."/>
            <person name="Wei S."/>
            <person name="Zheng Y."/>
            <person name="Lin W."/>
            <person name="Duan Y."/>
            <person name="Cao H."/>
            <person name="Xiong S."/>
            <person name="Wang X."/>
            <person name="Wei L."/>
            <person name="Li C."/>
            <person name="Ma Q."/>
            <person name="Ju M."/>
            <person name="Zhao R."/>
            <person name="Li G."/>
            <person name="Mu C."/>
            <person name="Tian Q."/>
            <person name="Mei H."/>
            <person name="Zhang T."/>
            <person name="Gao T."/>
            <person name="Zhang H."/>
        </authorList>
    </citation>
    <scope>NUCLEOTIDE SEQUENCE</scope>
    <source>
        <strain evidence="2">KEN1</strain>
    </source>
</reference>
<gene>
    <name evidence="2" type="ORF">Slati_1429500</name>
</gene>
<feature type="compositionally biased region" description="Basic and acidic residues" evidence="1">
    <location>
        <begin position="29"/>
        <end position="41"/>
    </location>
</feature>
<feature type="region of interest" description="Disordered" evidence="1">
    <location>
        <begin position="1"/>
        <end position="72"/>
    </location>
</feature>
<reference evidence="2" key="1">
    <citation type="submission" date="2020-06" db="EMBL/GenBank/DDBJ databases">
        <authorList>
            <person name="Li T."/>
            <person name="Hu X."/>
            <person name="Zhang T."/>
            <person name="Song X."/>
            <person name="Zhang H."/>
            <person name="Dai N."/>
            <person name="Sheng W."/>
            <person name="Hou X."/>
            <person name="Wei L."/>
        </authorList>
    </citation>
    <scope>NUCLEOTIDE SEQUENCE</scope>
    <source>
        <strain evidence="2">KEN1</strain>
        <tissue evidence="2">Leaf</tissue>
    </source>
</reference>